<proteinExistence type="predicted"/>
<dbReference type="PANTHER" id="PTHR33221">
    <property type="entry name" value="WINGED HELIX-TURN-HELIX TRANSCRIPTIONAL REGULATOR, RRF2 FAMILY"/>
    <property type="match status" value="1"/>
</dbReference>
<dbReference type="InterPro" id="IPR036388">
    <property type="entry name" value="WH-like_DNA-bd_sf"/>
</dbReference>
<dbReference type="Pfam" id="PF02082">
    <property type="entry name" value="Rrf2"/>
    <property type="match status" value="1"/>
</dbReference>
<evidence type="ECO:0000313" key="1">
    <source>
        <dbReference type="EMBL" id="KJV29647.1"/>
    </source>
</evidence>
<dbReference type="Gene3D" id="1.10.10.10">
    <property type="entry name" value="Winged helix-like DNA-binding domain superfamily/Winged helix DNA-binding domain"/>
    <property type="match status" value="1"/>
</dbReference>
<gene>
    <name evidence="1" type="ORF">VI08_15675</name>
</gene>
<comment type="caution">
    <text evidence="1">The sequence shown here is derived from an EMBL/GenBank/DDBJ whole genome shotgun (WGS) entry which is preliminary data.</text>
</comment>
<dbReference type="GO" id="GO:0005829">
    <property type="term" value="C:cytosol"/>
    <property type="evidence" value="ECO:0007669"/>
    <property type="project" value="TreeGrafter"/>
</dbReference>
<dbReference type="GO" id="GO:0003700">
    <property type="term" value="F:DNA-binding transcription factor activity"/>
    <property type="evidence" value="ECO:0007669"/>
    <property type="project" value="TreeGrafter"/>
</dbReference>
<dbReference type="PATRIC" id="fig|345309.4.peg.2744"/>
<reference evidence="1 2" key="1">
    <citation type="submission" date="2015-03" db="EMBL/GenBank/DDBJ databases">
        <title>Draft genome sequence of Luteibacter yeojuensis strain SU11.</title>
        <authorList>
            <person name="Sulaiman J."/>
            <person name="Priya K."/>
            <person name="Chan K.-G."/>
        </authorList>
    </citation>
    <scope>NUCLEOTIDE SEQUENCE [LARGE SCALE GENOMIC DNA]</scope>
    <source>
        <strain evidence="1 2">SU11</strain>
    </source>
</reference>
<dbReference type="AlphaFoldDB" id="A0A0F3KF81"/>
<organism evidence="1 2">
    <name type="scientific">Luteibacter yeojuensis</name>
    <dbReference type="NCBI Taxonomy" id="345309"/>
    <lineage>
        <taxon>Bacteria</taxon>
        <taxon>Pseudomonadati</taxon>
        <taxon>Pseudomonadota</taxon>
        <taxon>Gammaproteobacteria</taxon>
        <taxon>Lysobacterales</taxon>
        <taxon>Rhodanobacteraceae</taxon>
        <taxon>Luteibacter</taxon>
    </lineage>
</organism>
<dbReference type="NCBIfam" id="TIGR02944">
    <property type="entry name" value="suf_reg_Xantho"/>
    <property type="match status" value="1"/>
</dbReference>
<name>A0A0F3KF81_9GAMM</name>
<dbReference type="InterPro" id="IPR036390">
    <property type="entry name" value="WH_DNA-bd_sf"/>
</dbReference>
<dbReference type="InterPro" id="IPR030489">
    <property type="entry name" value="TR_Rrf2-type_CS"/>
</dbReference>
<dbReference type="InterPro" id="IPR000944">
    <property type="entry name" value="Tscrpt_reg_Rrf2"/>
</dbReference>
<dbReference type="EMBL" id="JZRB01000035">
    <property type="protein sequence ID" value="KJV29647.1"/>
    <property type="molecule type" value="Genomic_DNA"/>
</dbReference>
<dbReference type="Proteomes" id="UP000033651">
    <property type="component" value="Unassembled WGS sequence"/>
</dbReference>
<evidence type="ECO:0000313" key="2">
    <source>
        <dbReference type="Proteomes" id="UP000033651"/>
    </source>
</evidence>
<accession>A0A0F3KF81</accession>
<dbReference type="PANTHER" id="PTHR33221:SF2">
    <property type="entry name" value="TRANSCRIPTIONAL REGULATOR"/>
    <property type="match status" value="1"/>
</dbReference>
<dbReference type="PROSITE" id="PS51197">
    <property type="entry name" value="HTH_RRF2_2"/>
    <property type="match status" value="1"/>
</dbReference>
<dbReference type="NCBIfam" id="TIGR00738">
    <property type="entry name" value="rrf2_super"/>
    <property type="match status" value="1"/>
</dbReference>
<keyword evidence="2" id="KW-1185">Reference proteome</keyword>
<dbReference type="PROSITE" id="PS01332">
    <property type="entry name" value="HTH_RRF2_1"/>
    <property type="match status" value="1"/>
</dbReference>
<sequence length="150" mass="15454">MLRVSRLTDYATVVMTVIATHPADVLSTAQIADEARLELPTVSKLLKLLGHAGLVESFRGVNGGYRLARPAEAISLADIVEALEGPIGLTECSIAQGHCDRHAQCGVSGSWQSVSGAIDGVLRGMTLAQMLAGRPAAPAKGAANPAQANA</sequence>
<protein>
    <submittedName>
        <fullName evidence="1">Rrf2 family transcriptional regulator</fullName>
    </submittedName>
</protein>
<dbReference type="InterPro" id="IPR014290">
    <property type="entry name" value="SUF_FeS_clus_asmbl_reg"/>
</dbReference>
<dbReference type="SUPFAM" id="SSF46785">
    <property type="entry name" value="Winged helix' DNA-binding domain"/>
    <property type="match status" value="1"/>
</dbReference>
<dbReference type="RefSeq" id="WP_045830553.1">
    <property type="nucleotide sequence ID" value="NZ_JZRB01000035.1"/>
</dbReference>
<dbReference type="OrthoDB" id="9808360at2"/>